<dbReference type="EMBL" id="LAZR01070152">
    <property type="protein sequence ID" value="KKK44724.1"/>
    <property type="molecule type" value="Genomic_DNA"/>
</dbReference>
<evidence type="ECO:0000313" key="2">
    <source>
        <dbReference type="EMBL" id="KKK44724.1"/>
    </source>
</evidence>
<name>A0A0F8XRM9_9ZZZZ</name>
<sequence>MTTSSMIACPGNLRSREPTSELSAVGNNSFFVINDCPERMRRAGHQPGGGWGYPENWQVSCSTCDNEAEVTQKLRQLITESLGSASIEDELLKE</sequence>
<organism evidence="2">
    <name type="scientific">marine sediment metagenome</name>
    <dbReference type="NCBI Taxonomy" id="412755"/>
    <lineage>
        <taxon>unclassified sequences</taxon>
        <taxon>metagenomes</taxon>
        <taxon>ecological metagenomes</taxon>
    </lineage>
</organism>
<comment type="caution">
    <text evidence="2">The sequence shown here is derived from an EMBL/GenBank/DDBJ whole genome shotgun (WGS) entry which is preliminary data.</text>
</comment>
<gene>
    <name evidence="2" type="ORF">LCGC14_3166690</name>
</gene>
<proteinExistence type="predicted"/>
<evidence type="ECO:0000256" key="1">
    <source>
        <dbReference type="SAM" id="MobiDB-lite"/>
    </source>
</evidence>
<reference evidence="2" key="1">
    <citation type="journal article" date="2015" name="Nature">
        <title>Complex archaea that bridge the gap between prokaryotes and eukaryotes.</title>
        <authorList>
            <person name="Spang A."/>
            <person name="Saw J.H."/>
            <person name="Jorgensen S.L."/>
            <person name="Zaremba-Niedzwiedzka K."/>
            <person name="Martijn J."/>
            <person name="Lind A.E."/>
            <person name="van Eijk R."/>
            <person name="Schleper C."/>
            <person name="Guy L."/>
            <person name="Ettema T.J."/>
        </authorList>
    </citation>
    <scope>NUCLEOTIDE SEQUENCE</scope>
</reference>
<accession>A0A0F8XRM9</accession>
<feature type="region of interest" description="Disordered" evidence="1">
    <location>
        <begin position="1"/>
        <end position="20"/>
    </location>
</feature>
<dbReference type="AlphaFoldDB" id="A0A0F8XRM9"/>
<protein>
    <submittedName>
        <fullName evidence="2">Uncharacterized protein</fullName>
    </submittedName>
</protein>
<feature type="non-terminal residue" evidence="2">
    <location>
        <position position="94"/>
    </location>
</feature>